<evidence type="ECO:0000256" key="4">
    <source>
        <dbReference type="ARBA" id="ARBA00022723"/>
    </source>
</evidence>
<accession>A0AAW2WT41</accession>
<reference evidence="7" key="1">
    <citation type="submission" date="2020-06" db="EMBL/GenBank/DDBJ databases">
        <authorList>
            <person name="Li T."/>
            <person name="Hu X."/>
            <person name="Zhang T."/>
            <person name="Song X."/>
            <person name="Zhang H."/>
            <person name="Dai N."/>
            <person name="Sheng W."/>
            <person name="Hou X."/>
            <person name="Wei L."/>
        </authorList>
    </citation>
    <scope>NUCLEOTIDE SEQUENCE</scope>
    <source>
        <strain evidence="7">KEN1</strain>
        <tissue evidence="7">Leaf</tissue>
    </source>
</reference>
<dbReference type="GO" id="GO:0008168">
    <property type="term" value="F:methyltransferase activity"/>
    <property type="evidence" value="ECO:0007669"/>
    <property type="project" value="UniProtKB-KW"/>
</dbReference>
<evidence type="ECO:0000256" key="6">
    <source>
        <dbReference type="SAM" id="Phobius"/>
    </source>
</evidence>
<dbReference type="AlphaFoldDB" id="A0AAW2WT41"/>
<proteinExistence type="inferred from homology"/>
<dbReference type="GO" id="GO:0046872">
    <property type="term" value="F:metal ion binding"/>
    <property type="evidence" value="ECO:0007669"/>
    <property type="project" value="UniProtKB-KW"/>
</dbReference>
<dbReference type="Gene3D" id="3.40.50.150">
    <property type="entry name" value="Vaccinia Virus protein VP39"/>
    <property type="match status" value="1"/>
</dbReference>
<keyword evidence="4" id="KW-0479">Metal-binding</keyword>
<dbReference type="Gene3D" id="1.10.1200.270">
    <property type="entry name" value="Methyltransferase, alpha-helical capping domain"/>
    <property type="match status" value="1"/>
</dbReference>
<evidence type="ECO:0000256" key="5">
    <source>
        <dbReference type="ARBA" id="ARBA00022842"/>
    </source>
</evidence>
<dbReference type="Pfam" id="PF03492">
    <property type="entry name" value="Methyltransf_7"/>
    <property type="match status" value="1"/>
</dbReference>
<protein>
    <submittedName>
        <fullName evidence="7">Salicylate carboxymethyltransferase</fullName>
    </submittedName>
</protein>
<dbReference type="InterPro" id="IPR029063">
    <property type="entry name" value="SAM-dependent_MTases_sf"/>
</dbReference>
<comment type="similarity">
    <text evidence="1">Belongs to the methyltransferase superfamily. Type-7 methyltransferase family.</text>
</comment>
<name>A0AAW2WT41_9LAMI</name>
<sequence>MEVTQILHMNGGLGETSYANNSLIARKVISMSRPMIEEAITELYKKMVPRTMSIADLGCSAGPNTLFAASEVVRTVSKLCQKLEHQAALDFQIFLNDLPGNDFNSLFRVFLPRFQSELRQEMRPGFGPCFVYGAPGLFTAGFLLLKVSTLFILLPVSCGCPR</sequence>
<comment type="caution">
    <text evidence="7">The sequence shown here is derived from an EMBL/GenBank/DDBJ whole genome shotgun (WGS) entry which is preliminary data.</text>
</comment>
<dbReference type="SUPFAM" id="SSF53335">
    <property type="entry name" value="S-adenosyl-L-methionine-dependent methyltransferases"/>
    <property type="match status" value="1"/>
</dbReference>
<keyword evidence="6" id="KW-0812">Transmembrane</keyword>
<keyword evidence="6" id="KW-1133">Transmembrane helix</keyword>
<keyword evidence="3" id="KW-0808">Transferase</keyword>
<organism evidence="7">
    <name type="scientific">Sesamum latifolium</name>
    <dbReference type="NCBI Taxonomy" id="2727402"/>
    <lineage>
        <taxon>Eukaryota</taxon>
        <taxon>Viridiplantae</taxon>
        <taxon>Streptophyta</taxon>
        <taxon>Embryophyta</taxon>
        <taxon>Tracheophyta</taxon>
        <taxon>Spermatophyta</taxon>
        <taxon>Magnoliopsida</taxon>
        <taxon>eudicotyledons</taxon>
        <taxon>Gunneridae</taxon>
        <taxon>Pentapetalae</taxon>
        <taxon>asterids</taxon>
        <taxon>lamiids</taxon>
        <taxon>Lamiales</taxon>
        <taxon>Pedaliaceae</taxon>
        <taxon>Sesamum</taxon>
    </lineage>
</organism>
<dbReference type="EMBL" id="JACGWN010000007">
    <property type="protein sequence ID" value="KAL0444605.1"/>
    <property type="molecule type" value="Genomic_DNA"/>
</dbReference>
<gene>
    <name evidence="7" type="ORF">Slati_2183200</name>
</gene>
<dbReference type="PANTHER" id="PTHR31009">
    <property type="entry name" value="S-ADENOSYL-L-METHIONINE:CARBOXYL METHYLTRANSFERASE FAMILY PROTEIN"/>
    <property type="match status" value="1"/>
</dbReference>
<keyword evidence="5" id="KW-0460">Magnesium</keyword>
<dbReference type="GO" id="GO:0032259">
    <property type="term" value="P:methylation"/>
    <property type="evidence" value="ECO:0007669"/>
    <property type="project" value="UniProtKB-KW"/>
</dbReference>
<evidence type="ECO:0000256" key="1">
    <source>
        <dbReference type="ARBA" id="ARBA00007967"/>
    </source>
</evidence>
<keyword evidence="6" id="KW-0472">Membrane</keyword>
<reference evidence="7" key="2">
    <citation type="journal article" date="2024" name="Plant">
        <title>Genomic evolution and insights into agronomic trait innovations of Sesamum species.</title>
        <authorList>
            <person name="Miao H."/>
            <person name="Wang L."/>
            <person name="Qu L."/>
            <person name="Liu H."/>
            <person name="Sun Y."/>
            <person name="Le M."/>
            <person name="Wang Q."/>
            <person name="Wei S."/>
            <person name="Zheng Y."/>
            <person name="Lin W."/>
            <person name="Duan Y."/>
            <person name="Cao H."/>
            <person name="Xiong S."/>
            <person name="Wang X."/>
            <person name="Wei L."/>
            <person name="Li C."/>
            <person name="Ma Q."/>
            <person name="Ju M."/>
            <person name="Zhao R."/>
            <person name="Li G."/>
            <person name="Mu C."/>
            <person name="Tian Q."/>
            <person name="Mei H."/>
            <person name="Zhang T."/>
            <person name="Gao T."/>
            <person name="Zhang H."/>
        </authorList>
    </citation>
    <scope>NUCLEOTIDE SEQUENCE</scope>
    <source>
        <strain evidence="7">KEN1</strain>
    </source>
</reference>
<evidence type="ECO:0000313" key="7">
    <source>
        <dbReference type="EMBL" id="KAL0444605.1"/>
    </source>
</evidence>
<feature type="transmembrane region" description="Helical" evidence="6">
    <location>
        <begin position="129"/>
        <end position="154"/>
    </location>
</feature>
<dbReference type="InterPro" id="IPR042086">
    <property type="entry name" value="MeTrfase_capping"/>
</dbReference>
<keyword evidence="2" id="KW-0489">Methyltransferase</keyword>
<dbReference type="InterPro" id="IPR005299">
    <property type="entry name" value="MeTrfase_7"/>
</dbReference>
<evidence type="ECO:0000256" key="3">
    <source>
        <dbReference type="ARBA" id="ARBA00022679"/>
    </source>
</evidence>
<evidence type="ECO:0000256" key="2">
    <source>
        <dbReference type="ARBA" id="ARBA00022603"/>
    </source>
</evidence>